<keyword evidence="2" id="KW-1185">Reference proteome</keyword>
<evidence type="ECO:0000313" key="2">
    <source>
        <dbReference type="Proteomes" id="UP000283269"/>
    </source>
</evidence>
<dbReference type="AlphaFoldDB" id="A0A409XP39"/>
<dbReference type="InterPro" id="IPR032801">
    <property type="entry name" value="PXL2A/B/C"/>
</dbReference>
<comment type="caution">
    <text evidence="1">The sequence shown here is derived from an EMBL/GenBank/DDBJ whole genome shotgun (WGS) entry which is preliminary data.</text>
</comment>
<dbReference type="Proteomes" id="UP000283269">
    <property type="component" value="Unassembled WGS sequence"/>
</dbReference>
<gene>
    <name evidence="1" type="ORF">CVT25_010425</name>
</gene>
<protein>
    <submittedName>
        <fullName evidence="1">Uncharacterized protein</fullName>
    </submittedName>
</protein>
<accession>A0A409XP39</accession>
<reference evidence="1 2" key="1">
    <citation type="journal article" date="2018" name="Evol. Lett.">
        <title>Horizontal gene cluster transfer increased hallucinogenic mushroom diversity.</title>
        <authorList>
            <person name="Reynolds H.T."/>
            <person name="Vijayakumar V."/>
            <person name="Gluck-Thaler E."/>
            <person name="Korotkin H.B."/>
            <person name="Matheny P.B."/>
            <person name="Slot J.C."/>
        </authorList>
    </citation>
    <scope>NUCLEOTIDE SEQUENCE [LARGE SCALE GENOMIC DNA]</scope>
    <source>
        <strain evidence="1 2">2631</strain>
    </source>
</reference>
<organism evidence="1 2">
    <name type="scientific">Psilocybe cyanescens</name>
    <dbReference type="NCBI Taxonomy" id="93625"/>
    <lineage>
        <taxon>Eukaryota</taxon>
        <taxon>Fungi</taxon>
        <taxon>Dikarya</taxon>
        <taxon>Basidiomycota</taxon>
        <taxon>Agaricomycotina</taxon>
        <taxon>Agaricomycetes</taxon>
        <taxon>Agaricomycetidae</taxon>
        <taxon>Agaricales</taxon>
        <taxon>Agaricineae</taxon>
        <taxon>Strophariaceae</taxon>
        <taxon>Psilocybe</taxon>
    </lineage>
</organism>
<dbReference type="OrthoDB" id="40334at2759"/>
<dbReference type="Pfam" id="PF13911">
    <property type="entry name" value="AhpC-TSA_2"/>
    <property type="match status" value="1"/>
</dbReference>
<dbReference type="STRING" id="93625.A0A409XP39"/>
<dbReference type="InParanoid" id="A0A409XP39"/>
<proteinExistence type="predicted"/>
<sequence length="145" mass="16349">MKDFKELPDQERMEEAAELDIFDIEGNKIKFGALFKEQKTIVVFIKATKFSGLFYADPTRKLYRTLGMDIENVDKTPAGEQKRSYLTLGSFSNLMMSLWRGPFKHPTQVGKQGDFAQLGGDFIFGPDVEVTDLVKEAGVMYSSSS</sequence>
<dbReference type="EMBL" id="NHYD01001030">
    <property type="protein sequence ID" value="PPQ92480.1"/>
    <property type="molecule type" value="Genomic_DNA"/>
</dbReference>
<evidence type="ECO:0000313" key="1">
    <source>
        <dbReference type="EMBL" id="PPQ92480.1"/>
    </source>
</evidence>
<name>A0A409XP39_PSICY</name>